<dbReference type="Proteomes" id="UP001597010">
    <property type="component" value="Unassembled WGS sequence"/>
</dbReference>
<proteinExistence type="predicted"/>
<name>A0ABW3APR6_9SPHI</name>
<comment type="caution">
    <text evidence="1">The sequence shown here is derived from an EMBL/GenBank/DDBJ whole genome shotgun (WGS) entry which is preliminary data.</text>
</comment>
<reference evidence="2" key="1">
    <citation type="journal article" date="2019" name="Int. J. Syst. Evol. Microbiol.">
        <title>The Global Catalogue of Microorganisms (GCM) 10K type strain sequencing project: providing services to taxonomists for standard genome sequencing and annotation.</title>
        <authorList>
            <consortium name="The Broad Institute Genomics Platform"/>
            <consortium name="The Broad Institute Genome Sequencing Center for Infectious Disease"/>
            <person name="Wu L."/>
            <person name="Ma J."/>
        </authorList>
    </citation>
    <scope>NUCLEOTIDE SEQUENCE [LARGE SCALE GENOMIC DNA]</scope>
    <source>
        <strain evidence="2">CCUG 61484</strain>
    </source>
</reference>
<dbReference type="InterPro" id="IPR032222">
    <property type="entry name" value="DUF5041"/>
</dbReference>
<keyword evidence="2" id="KW-1185">Reference proteome</keyword>
<dbReference type="RefSeq" id="WP_377112098.1">
    <property type="nucleotide sequence ID" value="NZ_JBHTHZ010000002.1"/>
</dbReference>
<protein>
    <submittedName>
        <fullName evidence="1">DUF5041 domain-containing protein</fullName>
    </submittedName>
</protein>
<evidence type="ECO:0000313" key="1">
    <source>
        <dbReference type="EMBL" id="MFD0792982.1"/>
    </source>
</evidence>
<organism evidence="1 2">
    <name type="scientific">Mucilaginibacter litoreus</name>
    <dbReference type="NCBI Taxonomy" id="1048221"/>
    <lineage>
        <taxon>Bacteria</taxon>
        <taxon>Pseudomonadati</taxon>
        <taxon>Bacteroidota</taxon>
        <taxon>Sphingobacteriia</taxon>
        <taxon>Sphingobacteriales</taxon>
        <taxon>Sphingobacteriaceae</taxon>
        <taxon>Mucilaginibacter</taxon>
    </lineage>
</organism>
<evidence type="ECO:0000313" key="2">
    <source>
        <dbReference type="Proteomes" id="UP001597010"/>
    </source>
</evidence>
<gene>
    <name evidence="1" type="ORF">ACFQZX_05095</name>
</gene>
<accession>A0ABW3APR6</accession>
<sequence length="226" mass="26169">MTNHTKTLSLLIAFLILSLHAYSQTFKKDMRPDSLKDDFMDEYQAGQISKLDLLSAMNSLGVRVFNCNILPRFTKSYKLVIDVDEYVNGKMVGTKSVSPNEKNIYFFWEGEKQYADYINKIKFISRDVDSLSVLSVNVMGNTTGGIKLKKHSERKYQFYSWRRYSVTNWALNTKTPMLIYSSSWYDKRFDIERSCGAVDLSNNQAATKELLENSPHYFVVSYKVSE</sequence>
<dbReference type="Pfam" id="PF16444">
    <property type="entry name" value="DUF5041"/>
    <property type="match status" value="1"/>
</dbReference>
<dbReference type="EMBL" id="JBHTHZ010000002">
    <property type="protein sequence ID" value="MFD0792982.1"/>
    <property type="molecule type" value="Genomic_DNA"/>
</dbReference>